<name>A0A0F9FHE6_9ZZZZ</name>
<evidence type="ECO:0000313" key="1">
    <source>
        <dbReference type="EMBL" id="KKL85794.1"/>
    </source>
</evidence>
<reference evidence="1" key="1">
    <citation type="journal article" date="2015" name="Nature">
        <title>Complex archaea that bridge the gap between prokaryotes and eukaryotes.</title>
        <authorList>
            <person name="Spang A."/>
            <person name="Saw J.H."/>
            <person name="Jorgensen S.L."/>
            <person name="Zaremba-Niedzwiedzka K."/>
            <person name="Martijn J."/>
            <person name="Lind A.E."/>
            <person name="van Eijk R."/>
            <person name="Schleper C."/>
            <person name="Guy L."/>
            <person name="Ettema T.J."/>
        </authorList>
    </citation>
    <scope>NUCLEOTIDE SEQUENCE</scope>
</reference>
<dbReference type="EMBL" id="LAZR01021304">
    <property type="protein sequence ID" value="KKL85794.1"/>
    <property type="molecule type" value="Genomic_DNA"/>
</dbReference>
<protein>
    <submittedName>
        <fullName evidence="1">Uncharacterized protein</fullName>
    </submittedName>
</protein>
<comment type="caution">
    <text evidence="1">The sequence shown here is derived from an EMBL/GenBank/DDBJ whole genome shotgun (WGS) entry which is preliminary data.</text>
</comment>
<sequence>MADMDQIKEKCENAIAAGREALDKFTPEEHPIDYARACNSIGGAYGTLANLEETGDKADNCKKACVSFEQALMGYTLKEHPIEYAKTNSNLGNAYAMLASVEDRDANCIKAFQAFLEAFKVFKDSDDTEAMQATIQNIHLHLQVCEKLRRKLEELFVK</sequence>
<accession>A0A0F9FHE6</accession>
<dbReference type="InterPro" id="IPR011990">
    <property type="entry name" value="TPR-like_helical_dom_sf"/>
</dbReference>
<dbReference type="Gene3D" id="1.25.40.10">
    <property type="entry name" value="Tetratricopeptide repeat domain"/>
    <property type="match status" value="1"/>
</dbReference>
<organism evidence="1">
    <name type="scientific">marine sediment metagenome</name>
    <dbReference type="NCBI Taxonomy" id="412755"/>
    <lineage>
        <taxon>unclassified sequences</taxon>
        <taxon>metagenomes</taxon>
        <taxon>ecological metagenomes</taxon>
    </lineage>
</organism>
<dbReference type="AlphaFoldDB" id="A0A0F9FHE6"/>
<gene>
    <name evidence="1" type="ORF">LCGC14_1951200</name>
</gene>
<proteinExistence type="predicted"/>